<evidence type="ECO:0000313" key="1">
    <source>
        <dbReference type="EMBL" id="CAA9275966.1"/>
    </source>
</evidence>
<feature type="non-terminal residue" evidence="1">
    <location>
        <position position="48"/>
    </location>
</feature>
<gene>
    <name evidence="1" type="ORF">AVDCRST_MAG77-3442</name>
</gene>
<reference evidence="1" key="1">
    <citation type="submission" date="2020-02" db="EMBL/GenBank/DDBJ databases">
        <authorList>
            <person name="Meier V. D."/>
        </authorList>
    </citation>
    <scope>NUCLEOTIDE SEQUENCE</scope>
    <source>
        <strain evidence="1">AVDCRST_MAG77</strain>
    </source>
</reference>
<proteinExistence type="predicted"/>
<organism evidence="1">
    <name type="scientific">uncultured Chloroflexota bacterium</name>
    <dbReference type="NCBI Taxonomy" id="166587"/>
    <lineage>
        <taxon>Bacteria</taxon>
        <taxon>Bacillati</taxon>
        <taxon>Chloroflexota</taxon>
        <taxon>environmental samples</taxon>
    </lineage>
</organism>
<name>A0A6J4JGT3_9CHLR</name>
<feature type="non-terminal residue" evidence="1">
    <location>
        <position position="1"/>
    </location>
</feature>
<accession>A0A6J4JGT3</accession>
<dbReference type="AlphaFoldDB" id="A0A6J4JGT3"/>
<sequence>WRDRSQFCFAARSPRRPVACREVACGAGYGYRVCRSTRPRRRSEATSC</sequence>
<dbReference type="EMBL" id="CADCTC010000191">
    <property type="protein sequence ID" value="CAA9275966.1"/>
    <property type="molecule type" value="Genomic_DNA"/>
</dbReference>
<protein>
    <submittedName>
        <fullName evidence="1">Uncharacterized protein</fullName>
    </submittedName>
</protein>